<accession>A0ABQ9DEG9</accession>
<gene>
    <name evidence="1" type="ORF">WISP_57581</name>
</gene>
<sequence length="230" mass="25524">MEGRLSKSADNTKLGGAVDSLEVKVALQRDLGRSEGLAITNYMKFNKGKFWIRHLGWGNPECLYRLRDEKLESSARKGTVGPGQWQIEYESPVPWQPIKEGGCPALLCTRAASPGILWQFWAPQYQKDIKPLDTMLEDLHKEGKPNYQQTVQDNGIDCTLSTSIEHTKLSDALDTPEGRDAIQRDLDKLEKWAHGNLMMLKTKSKAAYKAVWAAGKAGSVLGLVIVAVSV</sequence>
<protein>
    <submittedName>
        <fullName evidence="1">Uncharacterized protein</fullName>
    </submittedName>
</protein>
<evidence type="ECO:0000313" key="2">
    <source>
        <dbReference type="Proteomes" id="UP001145742"/>
    </source>
</evidence>
<reference evidence="1" key="1">
    <citation type="submission" date="2019-10" db="EMBL/GenBank/DDBJ databases">
        <authorList>
            <person name="Soares A.E.R."/>
            <person name="Aleixo A."/>
            <person name="Schneider P."/>
            <person name="Miyaki C.Y."/>
            <person name="Schneider M.P."/>
            <person name="Mello C."/>
            <person name="Vasconcelos A.T.R."/>
        </authorList>
    </citation>
    <scope>NUCLEOTIDE SEQUENCE</scope>
    <source>
        <tissue evidence="1">Muscle</tissue>
    </source>
</reference>
<evidence type="ECO:0000313" key="1">
    <source>
        <dbReference type="EMBL" id="KAJ7418790.1"/>
    </source>
</evidence>
<keyword evidence="2" id="KW-1185">Reference proteome</keyword>
<dbReference type="EMBL" id="WHWB01033582">
    <property type="protein sequence ID" value="KAJ7418790.1"/>
    <property type="molecule type" value="Genomic_DNA"/>
</dbReference>
<name>A0ABQ9DEG9_9PASS</name>
<organism evidence="1 2">
    <name type="scientific">Willisornis vidua</name>
    <name type="common">Xingu scale-backed antbird</name>
    <dbReference type="NCBI Taxonomy" id="1566151"/>
    <lineage>
        <taxon>Eukaryota</taxon>
        <taxon>Metazoa</taxon>
        <taxon>Chordata</taxon>
        <taxon>Craniata</taxon>
        <taxon>Vertebrata</taxon>
        <taxon>Euteleostomi</taxon>
        <taxon>Archelosauria</taxon>
        <taxon>Archosauria</taxon>
        <taxon>Dinosauria</taxon>
        <taxon>Saurischia</taxon>
        <taxon>Theropoda</taxon>
        <taxon>Coelurosauria</taxon>
        <taxon>Aves</taxon>
        <taxon>Neognathae</taxon>
        <taxon>Neoaves</taxon>
        <taxon>Telluraves</taxon>
        <taxon>Australaves</taxon>
        <taxon>Passeriformes</taxon>
        <taxon>Thamnophilidae</taxon>
        <taxon>Willisornis</taxon>
    </lineage>
</organism>
<proteinExistence type="predicted"/>
<dbReference type="Proteomes" id="UP001145742">
    <property type="component" value="Unassembled WGS sequence"/>
</dbReference>
<comment type="caution">
    <text evidence="1">The sequence shown here is derived from an EMBL/GenBank/DDBJ whole genome shotgun (WGS) entry which is preliminary data.</text>
</comment>